<feature type="region of interest" description="Disordered" evidence="1">
    <location>
        <begin position="1"/>
        <end position="36"/>
    </location>
</feature>
<evidence type="ECO:0000256" key="1">
    <source>
        <dbReference type="SAM" id="MobiDB-lite"/>
    </source>
</evidence>
<dbReference type="EMBL" id="JANPWB010000003">
    <property type="protein sequence ID" value="KAJ1201201.1"/>
    <property type="molecule type" value="Genomic_DNA"/>
</dbReference>
<keyword evidence="3" id="KW-1185">Reference proteome</keyword>
<proteinExistence type="predicted"/>
<protein>
    <submittedName>
        <fullName evidence="2">Uncharacterized protein</fullName>
    </submittedName>
</protein>
<gene>
    <name evidence="2" type="ORF">NDU88_005015</name>
</gene>
<name>A0AAV7VJU8_PLEWA</name>
<evidence type="ECO:0000313" key="2">
    <source>
        <dbReference type="EMBL" id="KAJ1201201.1"/>
    </source>
</evidence>
<sequence length="278" mass="31210">MGKSKAVDLPESRLDCKKQKKRSIKPTSKPKSGGLKPFEEIDHLFEEVEAILNFTVGTKKVPAQPKRIQDFFCEKNKDTVLELNPPPNGASVPSNALRSTPPPFCEAKDAMEDCIPNLSLLQTEEGISLPLAPIPLSPLINVLPNIPCSNRFQPLFEEVTIPRTHVSLIEAPDARIHNSPPILTTKPQLVQPSLESNMSLILLRVDELKSMVQRLTLSRLLILKRHHAGNQFRKYRKDSNCASHNEQIQRVRIPGGPESARLQSLTRAIYDDNLCKRR</sequence>
<evidence type="ECO:0000313" key="3">
    <source>
        <dbReference type="Proteomes" id="UP001066276"/>
    </source>
</evidence>
<dbReference type="AlphaFoldDB" id="A0AAV7VJU8"/>
<accession>A0AAV7VJU8</accession>
<organism evidence="2 3">
    <name type="scientific">Pleurodeles waltl</name>
    <name type="common">Iberian ribbed newt</name>
    <dbReference type="NCBI Taxonomy" id="8319"/>
    <lineage>
        <taxon>Eukaryota</taxon>
        <taxon>Metazoa</taxon>
        <taxon>Chordata</taxon>
        <taxon>Craniata</taxon>
        <taxon>Vertebrata</taxon>
        <taxon>Euteleostomi</taxon>
        <taxon>Amphibia</taxon>
        <taxon>Batrachia</taxon>
        <taxon>Caudata</taxon>
        <taxon>Salamandroidea</taxon>
        <taxon>Salamandridae</taxon>
        <taxon>Pleurodelinae</taxon>
        <taxon>Pleurodeles</taxon>
    </lineage>
</organism>
<dbReference type="Proteomes" id="UP001066276">
    <property type="component" value="Chromosome 2_1"/>
</dbReference>
<feature type="compositionally biased region" description="Basic and acidic residues" evidence="1">
    <location>
        <begin position="1"/>
        <end position="17"/>
    </location>
</feature>
<comment type="caution">
    <text evidence="2">The sequence shown here is derived from an EMBL/GenBank/DDBJ whole genome shotgun (WGS) entry which is preliminary data.</text>
</comment>
<reference evidence="2" key="1">
    <citation type="journal article" date="2022" name="bioRxiv">
        <title>Sequencing and chromosome-scale assembly of the giantPleurodeles waltlgenome.</title>
        <authorList>
            <person name="Brown T."/>
            <person name="Elewa A."/>
            <person name="Iarovenko S."/>
            <person name="Subramanian E."/>
            <person name="Araus A.J."/>
            <person name="Petzold A."/>
            <person name="Susuki M."/>
            <person name="Suzuki K.-i.T."/>
            <person name="Hayashi T."/>
            <person name="Toyoda A."/>
            <person name="Oliveira C."/>
            <person name="Osipova E."/>
            <person name="Leigh N.D."/>
            <person name="Simon A."/>
            <person name="Yun M.H."/>
        </authorList>
    </citation>
    <scope>NUCLEOTIDE SEQUENCE</scope>
    <source>
        <strain evidence="2">20211129_DDA</strain>
        <tissue evidence="2">Liver</tissue>
    </source>
</reference>